<feature type="signal peptide" evidence="1">
    <location>
        <begin position="1"/>
        <end position="17"/>
    </location>
</feature>
<name>A0A5K3FSF1_MESCO</name>
<dbReference type="SUPFAM" id="SSF55797">
    <property type="entry name" value="PR-1-like"/>
    <property type="match status" value="1"/>
</dbReference>
<accession>A0A5K3FSF1</accession>
<proteinExistence type="predicted"/>
<protein>
    <submittedName>
        <fullName evidence="2">SCP domain-containing protein</fullName>
    </submittedName>
</protein>
<feature type="chain" id="PRO_5024360547" evidence="1">
    <location>
        <begin position="18"/>
        <end position="69"/>
    </location>
</feature>
<dbReference type="Gene3D" id="3.40.33.10">
    <property type="entry name" value="CAP"/>
    <property type="match status" value="1"/>
</dbReference>
<dbReference type="WBParaSite" id="MCU_011018-RA">
    <property type="protein sequence ID" value="MCU_011018-RA"/>
    <property type="gene ID" value="MCU_011018"/>
</dbReference>
<evidence type="ECO:0000256" key="1">
    <source>
        <dbReference type="SAM" id="SignalP"/>
    </source>
</evidence>
<keyword evidence="1" id="KW-0732">Signal</keyword>
<organism evidence="2">
    <name type="scientific">Mesocestoides corti</name>
    <name type="common">Flatworm</name>
    <dbReference type="NCBI Taxonomy" id="53468"/>
    <lineage>
        <taxon>Eukaryota</taxon>
        <taxon>Metazoa</taxon>
        <taxon>Spiralia</taxon>
        <taxon>Lophotrochozoa</taxon>
        <taxon>Platyhelminthes</taxon>
        <taxon>Cestoda</taxon>
        <taxon>Eucestoda</taxon>
        <taxon>Cyclophyllidea</taxon>
        <taxon>Mesocestoididae</taxon>
        <taxon>Mesocestoides</taxon>
    </lineage>
</organism>
<evidence type="ECO:0000313" key="2">
    <source>
        <dbReference type="WBParaSite" id="MCU_011018-RA"/>
    </source>
</evidence>
<dbReference type="AlphaFoldDB" id="A0A5K3FSF1"/>
<dbReference type="InterPro" id="IPR035940">
    <property type="entry name" value="CAP_sf"/>
</dbReference>
<reference evidence="2" key="1">
    <citation type="submission" date="2019-11" db="UniProtKB">
        <authorList>
            <consortium name="WormBaseParasite"/>
        </authorList>
    </citation>
    <scope>IDENTIFICATION</scope>
</reference>
<sequence length="69" mass="8062">MLLLLLCSLPLLRLVAADILLPEERRAMVEFHLQLRENVQPPASNMLLMRYSTELESLINEWLENCLLK</sequence>